<evidence type="ECO:0000313" key="3">
    <source>
        <dbReference type="Proteomes" id="UP001429354"/>
    </source>
</evidence>
<dbReference type="InterPro" id="IPR028098">
    <property type="entry name" value="Glyco_trans_4-like_N"/>
</dbReference>
<proteinExistence type="predicted"/>
<dbReference type="Pfam" id="PF13477">
    <property type="entry name" value="Glyco_trans_4_2"/>
    <property type="match status" value="1"/>
</dbReference>
<dbReference type="PANTHER" id="PTHR12526">
    <property type="entry name" value="GLYCOSYLTRANSFERASE"/>
    <property type="match status" value="1"/>
</dbReference>
<dbReference type="Pfam" id="PF13692">
    <property type="entry name" value="Glyco_trans_1_4"/>
    <property type="match status" value="1"/>
</dbReference>
<evidence type="ECO:0000313" key="2">
    <source>
        <dbReference type="EMBL" id="NDK38716.1"/>
    </source>
</evidence>
<dbReference type="SUPFAM" id="SSF53756">
    <property type="entry name" value="UDP-Glycosyltransferase/glycogen phosphorylase"/>
    <property type="match status" value="1"/>
</dbReference>
<feature type="domain" description="Glycosyltransferase subfamily 4-like N-terminal" evidence="1">
    <location>
        <begin position="10"/>
        <end position="148"/>
    </location>
</feature>
<dbReference type="Proteomes" id="UP001429354">
    <property type="component" value="Unassembled WGS sequence"/>
</dbReference>
<keyword evidence="3" id="KW-1185">Reference proteome</keyword>
<dbReference type="EMBL" id="QOVG01000004">
    <property type="protein sequence ID" value="NDK38716.1"/>
    <property type="molecule type" value="Genomic_DNA"/>
</dbReference>
<dbReference type="RefSeq" id="WP_162349283.1">
    <property type="nucleotide sequence ID" value="NZ_QOVG01000004.1"/>
</dbReference>
<protein>
    <submittedName>
        <fullName evidence="2">Glycosyltransferase family 1 protein</fullName>
    </submittedName>
</protein>
<dbReference type="CDD" id="cd03808">
    <property type="entry name" value="GT4_CapM-like"/>
    <property type="match status" value="1"/>
</dbReference>
<accession>A0ABX0AEP4</accession>
<name>A0ABX0AEP4_9GAMM</name>
<comment type="caution">
    <text evidence="2">The sequence shown here is derived from an EMBL/GenBank/DDBJ whole genome shotgun (WGS) entry which is preliminary data.</text>
</comment>
<gene>
    <name evidence="2" type="ORF">DT603_07665</name>
</gene>
<dbReference type="Gene3D" id="3.40.50.2000">
    <property type="entry name" value="Glycogen Phosphorylase B"/>
    <property type="match status" value="2"/>
</dbReference>
<organism evidence="2 3">
    <name type="scientific">Pseudoxanthomonas gei</name>
    <dbReference type="NCBI Taxonomy" id="1383030"/>
    <lineage>
        <taxon>Bacteria</taxon>
        <taxon>Pseudomonadati</taxon>
        <taxon>Pseudomonadota</taxon>
        <taxon>Gammaproteobacteria</taxon>
        <taxon>Lysobacterales</taxon>
        <taxon>Lysobacteraceae</taxon>
        <taxon>Pseudoxanthomonas</taxon>
    </lineage>
</organism>
<evidence type="ECO:0000259" key="1">
    <source>
        <dbReference type="Pfam" id="PF13477"/>
    </source>
</evidence>
<reference evidence="2 3" key="1">
    <citation type="submission" date="2018-07" db="EMBL/GenBank/DDBJ databases">
        <title>Whole genome Sequencing of Pseudoxanthomonas gei KCTC 32298 (T).</title>
        <authorList>
            <person name="Kumar S."/>
            <person name="Bansal K."/>
            <person name="Kaur A."/>
            <person name="Patil P."/>
            <person name="Sharma S."/>
            <person name="Patil P.B."/>
        </authorList>
    </citation>
    <scope>NUCLEOTIDE SEQUENCE [LARGE SCALE GENOMIC DNA]</scope>
    <source>
        <strain evidence="2 3">KCTC 32298</strain>
    </source>
</reference>
<dbReference type="PANTHER" id="PTHR12526:SF638">
    <property type="entry name" value="SPORE COAT PROTEIN SA"/>
    <property type="match status" value="1"/>
</dbReference>
<sequence>MNNPVAHKGKVVLFANTDWYLYNFRRSLALALKEQGYELLLISPPGPYGEKLRALGLRWEPVPMDRRSLNPLREARLLWWLIALFRKERPVLIHNFTIKCAIYGSLAAVASGVRARVNAVAGMGYVFTSKDAKARVLRPVVRLLMRAALNGRRARLILQNPDDVAQFRDARLVDSSAIRLIPSSGVDCTRFNGDSSKRPGSNERLRVVLAARLLRHKGLFEFVEASRLLKRRGRDIEFLLAGTPDHGNPDSVTEETVSSWVQAGLVDWLGHVDDMAPLLQRCNVMALPSYYGEGLPRSLIEASASGLALITTDMPGCRQAIDHGITGLMIPPRDANALADTIERLDTERDLTNGLGIAARAKALAEFDERIVIRDTVAVYRELLADG</sequence>